<organism evidence="1">
    <name type="scientific">Tetraselmis sp. GSL018</name>
    <dbReference type="NCBI Taxonomy" id="582737"/>
    <lineage>
        <taxon>Eukaryota</taxon>
        <taxon>Viridiplantae</taxon>
        <taxon>Chlorophyta</taxon>
        <taxon>core chlorophytes</taxon>
        <taxon>Chlorodendrophyceae</taxon>
        <taxon>Chlorodendrales</taxon>
        <taxon>Chlorodendraceae</taxon>
        <taxon>Tetraselmis</taxon>
    </lineage>
</organism>
<gene>
    <name evidence="1" type="ORF">TSPGSL018_29598</name>
</gene>
<proteinExistence type="predicted"/>
<dbReference type="AlphaFoldDB" id="A0A061RRK6"/>
<sequence>MYPLPATPPRFVRPLSEICIEVVAENFENFPNFGNVGRKYIKRITELLPLDLPLEL</sequence>
<reference evidence="1" key="1">
    <citation type="submission" date="2014-05" db="EMBL/GenBank/DDBJ databases">
        <title>The transcriptome of the halophilic microalga Tetraselmis sp. GSL018 isolated from the Great Salt Lake, Utah.</title>
        <authorList>
            <person name="Jinkerson R.E."/>
            <person name="D'Adamo S."/>
            <person name="Posewitz M.C."/>
        </authorList>
    </citation>
    <scope>NUCLEOTIDE SEQUENCE</scope>
    <source>
        <strain evidence="1">GSL018</strain>
    </source>
</reference>
<evidence type="ECO:0000313" key="1">
    <source>
        <dbReference type="EMBL" id="JAC73151.1"/>
    </source>
</evidence>
<protein>
    <submittedName>
        <fullName evidence="1">Uncharacterized protein</fullName>
    </submittedName>
</protein>
<accession>A0A061RRK6</accession>
<name>A0A061RRK6_9CHLO</name>
<dbReference type="EMBL" id="GBEZ01012770">
    <property type="protein sequence ID" value="JAC73151.1"/>
    <property type="molecule type" value="Transcribed_RNA"/>
</dbReference>
<feature type="non-terminal residue" evidence="1">
    <location>
        <position position="56"/>
    </location>
</feature>